<name>A0ACC1YW47_MELAZ</name>
<protein>
    <submittedName>
        <fullName evidence="1">BRCT domain DNA repair protein</fullName>
    </submittedName>
</protein>
<dbReference type="EMBL" id="CM051394">
    <property type="protein sequence ID" value="KAJ4727584.1"/>
    <property type="molecule type" value="Genomic_DNA"/>
</dbReference>
<reference evidence="1 2" key="1">
    <citation type="journal article" date="2023" name="Science">
        <title>Complex scaffold remodeling in plant triterpene biosynthesis.</title>
        <authorList>
            <person name="De La Pena R."/>
            <person name="Hodgson H."/>
            <person name="Liu J.C."/>
            <person name="Stephenson M.J."/>
            <person name="Martin A.C."/>
            <person name="Owen C."/>
            <person name="Harkess A."/>
            <person name="Leebens-Mack J."/>
            <person name="Jimenez L.E."/>
            <person name="Osbourn A."/>
            <person name="Sattely E.S."/>
        </authorList>
    </citation>
    <scope>NUCLEOTIDE SEQUENCE [LARGE SCALE GENOMIC DNA]</scope>
    <source>
        <strain evidence="2">cv. JPN11</strain>
        <tissue evidence="1">Leaf</tissue>
    </source>
</reference>
<proteinExistence type="predicted"/>
<accession>A0ACC1YW47</accession>
<keyword evidence="2" id="KW-1185">Reference proteome</keyword>
<evidence type="ECO:0000313" key="1">
    <source>
        <dbReference type="EMBL" id="KAJ4727584.1"/>
    </source>
</evidence>
<evidence type="ECO:0000313" key="2">
    <source>
        <dbReference type="Proteomes" id="UP001164539"/>
    </source>
</evidence>
<sequence length="130" mass="14801">MPVTFARANKHPLLKGDRVFITPSIKPNKEMITALVKAVQGQVIEISQMSAVKDQNLQDNLLILSCEEDHSICVPFLDKGVATYSSELLLNGIVIQKLEFERYQLFKDHARGNQRSKKSRRDNIYLKCTL</sequence>
<organism evidence="1 2">
    <name type="scientific">Melia azedarach</name>
    <name type="common">Chinaberry tree</name>
    <dbReference type="NCBI Taxonomy" id="155640"/>
    <lineage>
        <taxon>Eukaryota</taxon>
        <taxon>Viridiplantae</taxon>
        <taxon>Streptophyta</taxon>
        <taxon>Embryophyta</taxon>
        <taxon>Tracheophyta</taxon>
        <taxon>Spermatophyta</taxon>
        <taxon>Magnoliopsida</taxon>
        <taxon>eudicotyledons</taxon>
        <taxon>Gunneridae</taxon>
        <taxon>Pentapetalae</taxon>
        <taxon>rosids</taxon>
        <taxon>malvids</taxon>
        <taxon>Sapindales</taxon>
        <taxon>Meliaceae</taxon>
        <taxon>Melia</taxon>
    </lineage>
</organism>
<gene>
    <name evidence="1" type="ORF">OWV82_000661</name>
</gene>
<comment type="caution">
    <text evidence="1">The sequence shown here is derived from an EMBL/GenBank/DDBJ whole genome shotgun (WGS) entry which is preliminary data.</text>
</comment>
<dbReference type="Proteomes" id="UP001164539">
    <property type="component" value="Chromosome 1"/>
</dbReference>